<protein>
    <submittedName>
        <fullName evidence="1">Uncharacterized protein</fullName>
    </submittedName>
</protein>
<proteinExistence type="predicted"/>
<sequence>MNFYGTYNFSESALIRKPRAQEQAANVNEILEHSKKLRDSFEQYFSETQEMFIIQYQSVLKDISCIVLSEKLKTFSLPLAATYLCGSVFLTDTTIKMK</sequence>
<dbReference type="EMBL" id="VUJU01000461">
    <property type="protein sequence ID" value="KAF0770248.1"/>
    <property type="molecule type" value="Genomic_DNA"/>
</dbReference>
<evidence type="ECO:0000313" key="2">
    <source>
        <dbReference type="Proteomes" id="UP000478052"/>
    </source>
</evidence>
<evidence type="ECO:0000313" key="1">
    <source>
        <dbReference type="EMBL" id="KAF0770248.1"/>
    </source>
</evidence>
<reference evidence="1 2" key="1">
    <citation type="submission" date="2019-08" db="EMBL/GenBank/DDBJ databases">
        <title>Whole genome of Aphis craccivora.</title>
        <authorList>
            <person name="Voronova N.V."/>
            <person name="Shulinski R.S."/>
            <person name="Bandarenka Y.V."/>
            <person name="Zhorov D.G."/>
            <person name="Warner D."/>
        </authorList>
    </citation>
    <scope>NUCLEOTIDE SEQUENCE [LARGE SCALE GENOMIC DNA]</scope>
    <source>
        <strain evidence="1">180601</strain>
        <tissue evidence="1">Whole Body</tissue>
    </source>
</reference>
<accession>A0A6G0ZGS8</accession>
<gene>
    <name evidence="1" type="ORF">FWK35_00009084</name>
</gene>
<dbReference type="AlphaFoldDB" id="A0A6G0ZGS8"/>
<dbReference type="Proteomes" id="UP000478052">
    <property type="component" value="Unassembled WGS sequence"/>
</dbReference>
<comment type="caution">
    <text evidence="1">The sequence shown here is derived from an EMBL/GenBank/DDBJ whole genome shotgun (WGS) entry which is preliminary data.</text>
</comment>
<name>A0A6G0ZGS8_APHCR</name>
<organism evidence="1 2">
    <name type="scientific">Aphis craccivora</name>
    <name type="common">Cowpea aphid</name>
    <dbReference type="NCBI Taxonomy" id="307492"/>
    <lineage>
        <taxon>Eukaryota</taxon>
        <taxon>Metazoa</taxon>
        <taxon>Ecdysozoa</taxon>
        <taxon>Arthropoda</taxon>
        <taxon>Hexapoda</taxon>
        <taxon>Insecta</taxon>
        <taxon>Pterygota</taxon>
        <taxon>Neoptera</taxon>
        <taxon>Paraneoptera</taxon>
        <taxon>Hemiptera</taxon>
        <taxon>Sternorrhyncha</taxon>
        <taxon>Aphidomorpha</taxon>
        <taxon>Aphidoidea</taxon>
        <taxon>Aphididae</taxon>
        <taxon>Aphidini</taxon>
        <taxon>Aphis</taxon>
        <taxon>Aphis</taxon>
    </lineage>
</organism>
<keyword evidence="2" id="KW-1185">Reference proteome</keyword>